<feature type="region of interest" description="Disordered" evidence="1">
    <location>
        <begin position="648"/>
        <end position="758"/>
    </location>
</feature>
<protein>
    <submittedName>
        <fullName evidence="2">Uncharacterized protein</fullName>
    </submittedName>
</protein>
<reference evidence="2" key="2">
    <citation type="submission" date="2025-09" db="UniProtKB">
        <authorList>
            <consortium name="Ensembl"/>
        </authorList>
    </citation>
    <scope>IDENTIFICATION</scope>
</reference>
<reference evidence="2" key="1">
    <citation type="submission" date="2025-08" db="UniProtKB">
        <authorList>
            <consortium name="Ensembl"/>
        </authorList>
    </citation>
    <scope>IDENTIFICATION</scope>
</reference>
<dbReference type="PANTHER" id="PTHR28422:SF1">
    <property type="entry name" value="SIMILAR TO HUMAN CHROMOSOME 15 OPEN READING FRAME 39"/>
    <property type="match status" value="1"/>
</dbReference>
<feature type="region of interest" description="Disordered" evidence="1">
    <location>
        <begin position="559"/>
        <end position="581"/>
    </location>
</feature>
<dbReference type="Gene3D" id="2.80.10.70">
    <property type="entry name" value="Spindlin/Ssty"/>
    <property type="match status" value="1"/>
</dbReference>
<feature type="compositionally biased region" description="Polar residues" evidence="1">
    <location>
        <begin position="420"/>
        <end position="443"/>
    </location>
</feature>
<organism evidence="2 3">
    <name type="scientific">Neogobius melanostomus</name>
    <name type="common">round goby</name>
    <dbReference type="NCBI Taxonomy" id="47308"/>
    <lineage>
        <taxon>Eukaryota</taxon>
        <taxon>Metazoa</taxon>
        <taxon>Chordata</taxon>
        <taxon>Craniata</taxon>
        <taxon>Vertebrata</taxon>
        <taxon>Euteleostomi</taxon>
        <taxon>Actinopterygii</taxon>
        <taxon>Neopterygii</taxon>
        <taxon>Teleostei</taxon>
        <taxon>Neoteleostei</taxon>
        <taxon>Acanthomorphata</taxon>
        <taxon>Gobiaria</taxon>
        <taxon>Gobiiformes</taxon>
        <taxon>Gobioidei</taxon>
        <taxon>Gobiidae</taxon>
        <taxon>Benthophilinae</taxon>
        <taxon>Neogobiini</taxon>
        <taxon>Neogobius</taxon>
    </lineage>
</organism>
<evidence type="ECO:0000313" key="3">
    <source>
        <dbReference type="Proteomes" id="UP000694523"/>
    </source>
</evidence>
<proteinExistence type="predicted"/>
<feature type="compositionally biased region" description="Basic and acidic residues" evidence="1">
    <location>
        <begin position="1224"/>
        <end position="1237"/>
    </location>
</feature>
<sequence length="1357" mass="152331">MTSSIQMSMMNSHWAGTLFEPVFGRRMPSYSEKMAPARLSQPQCAPSFMGKQCDGEYFSYKAQGKDITAFPAPWSSTESSVVDRRSPMTHLSGIDRLHIYRKDSSSEENHSAHKNSPKKQGFTLYTKSPNLSSPQSSTSVIVRNEQAAGDRVSTDRPVYLTVPPAVYRHGPYCTDLCCVMGHGSPSLSNQVYEHSLKTGEPRDTQQQQQQKRPLHTKGVSLCSPGRTLTVPAVMDQTYSPTKVKEVSHGLQCSPRAYPSLYPSQATYEPVIYHNHSPISKYGQAPQHPAYYYSPTNAEVEKRTESKNTGSKHTQEIPVVLKHPLHPPGDHYMATASLPGFEAMPNPAFLTDFDYSGYFVPTLNLNKSPMHTHLAHPRAVHSDYINTSPKHVHRPIATLPTVHRDKSSPHAEHSSPFAHVEQTSPTTCQGKLAVPTSSPQSLNRYSPPKHSLHLRPPAVRIPGAPPPLVPPAHLGLNIRPSRHHAYHFQPYFRHPHMLPTRSILSNKTNKQRIMYCPPIPVSMENVTNPQPSYIGKGPLKRAMSSSSSTNEDDEVFVVETNHKRQRTEHGNADHNDKERSPPMPVINKVFSLAPYQTYIQLARLRLGALPPRPLPYSLEQAQAQLSNEVVRQQTAVFKDTVTESARVKEALNTNRAKHLDGRTEHAAHREDNNSDPPTVKHEKTASLGQQARSNCIQPTTLPAEVKLKQEGPRLMSKAAPLDLSKERPNEKDAETKNSKKEQDDPTDESSCSELSEYPEQLKIVKKEPEEIDPPDNGHMFEIKKCKPDFEYNVECRPRSECGQKFQREVTPARSPPPAFSTPPHPGGKVSFLNIPPQCLKLSSYNIILPEVNLPRGVQISANKSVPSPTQPTTPSIPLQMPVRKHFFELHQSLVKLISKSVAATSEETLKSWLSQMELNHTASGKNQKVSCLFGRKGREACLNEEMKSSLQQVVQRLNEYSAQERCPFPFVVRTGAIFLPMLVVKEVLFPSVHGALIDQVLQVHRVELRPTTLSEEKTLIQMHKRACSSRLRRLMSLKHLPDVYADVVNLLYYTSVCKQLGIELDDSFDVDESCEGPSSSSSSSPPAPAPCPHEDTEQPQPKSLSRSRVKRNCRRLFLDGSSDEERQTSSQSDSAPQSSQKDAGSVENDNSWMCPLATEGDVQRETSDMPGDVEPSAAGTFQGKSKSGPAVILKLRRTCNSKRMSYRPVLDSERLQSEAQPPDTESSRQSRKTPEIAKWKRTSGLFSNSLRPLNAYSKRNLRSLLTTKYFPYLRSAVRRARRAVTLSHPDLVGKRIQHLYEEDDKSEVWYRGEVLGVHKAHPNPLKTVFEVRYDSEPEWKYYLELLIDYQKGWLKINE</sequence>
<feature type="compositionally biased region" description="Basic and acidic residues" evidence="1">
    <location>
        <begin position="402"/>
        <end position="412"/>
    </location>
</feature>
<feature type="region of interest" description="Disordered" evidence="1">
    <location>
        <begin position="197"/>
        <end position="221"/>
    </location>
</feature>
<feature type="region of interest" description="Disordered" evidence="1">
    <location>
        <begin position="402"/>
        <end position="448"/>
    </location>
</feature>
<feature type="compositionally biased region" description="Low complexity" evidence="1">
    <location>
        <begin position="128"/>
        <end position="138"/>
    </location>
</feature>
<dbReference type="Ensembl" id="ENSNMLT00000006727.1">
    <property type="protein sequence ID" value="ENSNMLP00000005868.1"/>
    <property type="gene ID" value="ENSNMLG00000004310.1"/>
</dbReference>
<feature type="region of interest" description="Disordered" evidence="1">
    <location>
        <begin position="1070"/>
        <end position="1185"/>
    </location>
</feature>
<dbReference type="Proteomes" id="UP000694523">
    <property type="component" value="Unplaced"/>
</dbReference>
<feature type="region of interest" description="Disordered" evidence="1">
    <location>
        <begin position="1203"/>
        <end position="1237"/>
    </location>
</feature>
<evidence type="ECO:0000313" key="2">
    <source>
        <dbReference type="Ensembl" id="ENSNMLP00000005868.1"/>
    </source>
</evidence>
<dbReference type="InterPro" id="IPR037656">
    <property type="entry name" value="DUF5525"/>
</dbReference>
<feature type="compositionally biased region" description="Basic and acidic residues" evidence="1">
    <location>
        <begin position="566"/>
        <end position="579"/>
    </location>
</feature>
<feature type="compositionally biased region" description="Low complexity" evidence="1">
    <location>
        <begin position="1127"/>
        <end position="1139"/>
    </location>
</feature>
<accession>A0A8C6SEX5</accession>
<dbReference type="PANTHER" id="PTHR28422">
    <property type="entry name" value="SIMILAR TO HUMAN CHROMOSOME 15 OPEN READING FRAME 39"/>
    <property type="match status" value="1"/>
</dbReference>
<feature type="compositionally biased region" description="Polar residues" evidence="1">
    <location>
        <begin position="685"/>
        <end position="699"/>
    </location>
</feature>
<dbReference type="Pfam" id="PF17663">
    <property type="entry name" value="DUF5525"/>
    <property type="match status" value="1"/>
</dbReference>
<dbReference type="InterPro" id="IPR042567">
    <property type="entry name" value="SPIN/Ssty_sf"/>
</dbReference>
<feature type="compositionally biased region" description="Basic and acidic residues" evidence="1">
    <location>
        <begin position="722"/>
        <end position="742"/>
    </location>
</feature>
<name>A0A8C6SEX5_9GOBI</name>
<keyword evidence="3" id="KW-1185">Reference proteome</keyword>
<feature type="compositionally biased region" description="Basic and acidic residues" evidence="1">
    <location>
        <begin position="656"/>
        <end position="683"/>
    </location>
</feature>
<evidence type="ECO:0000256" key="1">
    <source>
        <dbReference type="SAM" id="MobiDB-lite"/>
    </source>
</evidence>
<feature type="compositionally biased region" description="Basic residues" evidence="1">
    <location>
        <begin position="1104"/>
        <end position="1113"/>
    </location>
</feature>
<feature type="region of interest" description="Disordered" evidence="1">
    <location>
        <begin position="103"/>
        <end position="138"/>
    </location>
</feature>